<dbReference type="InterPro" id="IPR005913">
    <property type="entry name" value="dTDP_dehydrorham_reduct"/>
</dbReference>
<dbReference type="InterPro" id="IPR029903">
    <property type="entry name" value="RmlD-like-bd"/>
</dbReference>
<evidence type="ECO:0000256" key="5">
    <source>
        <dbReference type="ARBA" id="ARBA00048200"/>
    </source>
</evidence>
<dbReference type="RefSeq" id="WP_285726074.1">
    <property type="nucleotide sequence ID" value="NZ_BSDD01000004.1"/>
</dbReference>
<dbReference type="CDD" id="cd05254">
    <property type="entry name" value="dTDP_HR_like_SDR_e"/>
    <property type="match status" value="1"/>
</dbReference>
<dbReference type="Gene3D" id="3.40.50.720">
    <property type="entry name" value="NAD(P)-binding Rossmann-like Domain"/>
    <property type="match status" value="1"/>
</dbReference>
<keyword evidence="9" id="KW-1185">Reference proteome</keyword>
<evidence type="ECO:0000313" key="9">
    <source>
        <dbReference type="Proteomes" id="UP001165089"/>
    </source>
</evidence>
<dbReference type="Gene3D" id="3.90.25.10">
    <property type="entry name" value="UDP-galactose 4-epimerase, domain 1"/>
    <property type="match status" value="1"/>
</dbReference>
<comment type="catalytic activity">
    <reaction evidence="5">
        <text>dTDP-beta-L-rhamnose + NADP(+) = dTDP-4-dehydro-beta-L-rhamnose + NADPH + H(+)</text>
        <dbReference type="Rhea" id="RHEA:21796"/>
        <dbReference type="ChEBI" id="CHEBI:15378"/>
        <dbReference type="ChEBI" id="CHEBI:57510"/>
        <dbReference type="ChEBI" id="CHEBI:57783"/>
        <dbReference type="ChEBI" id="CHEBI:58349"/>
        <dbReference type="ChEBI" id="CHEBI:62830"/>
        <dbReference type="EC" id="1.1.1.133"/>
    </reaction>
</comment>
<evidence type="ECO:0000256" key="3">
    <source>
        <dbReference type="ARBA" id="ARBA00012929"/>
    </source>
</evidence>
<accession>A0ABQ5Q7J7</accession>
<dbReference type="SUPFAM" id="SSF51735">
    <property type="entry name" value="NAD(P)-binding Rossmann-fold domains"/>
    <property type="match status" value="1"/>
</dbReference>
<evidence type="ECO:0000256" key="6">
    <source>
        <dbReference type="RuleBase" id="RU364082"/>
    </source>
</evidence>
<dbReference type="PANTHER" id="PTHR10491:SF4">
    <property type="entry name" value="METHIONINE ADENOSYLTRANSFERASE 2 SUBUNIT BETA"/>
    <property type="match status" value="1"/>
</dbReference>
<dbReference type="InterPro" id="IPR036291">
    <property type="entry name" value="NAD(P)-bd_dom_sf"/>
</dbReference>
<dbReference type="Pfam" id="PF04321">
    <property type="entry name" value="RmlD_sub_bind"/>
    <property type="match status" value="1"/>
</dbReference>
<keyword evidence="6" id="KW-0521">NADP</keyword>
<dbReference type="NCBIfam" id="TIGR01214">
    <property type="entry name" value="rmlD"/>
    <property type="match status" value="1"/>
</dbReference>
<comment type="caution">
    <text evidence="8">The sequence shown here is derived from an EMBL/GenBank/DDBJ whole genome shotgun (WGS) entry which is preliminary data.</text>
</comment>
<name>A0ABQ5Q7J7_9BACT</name>
<dbReference type="PANTHER" id="PTHR10491">
    <property type="entry name" value="DTDP-4-DEHYDRORHAMNOSE REDUCTASE"/>
    <property type="match status" value="1"/>
</dbReference>
<dbReference type="EMBL" id="BSDD01000004">
    <property type="protein sequence ID" value="GLH70647.1"/>
    <property type="molecule type" value="Genomic_DNA"/>
</dbReference>
<evidence type="ECO:0000313" key="8">
    <source>
        <dbReference type="EMBL" id="GLH70647.1"/>
    </source>
</evidence>
<proteinExistence type="inferred from homology"/>
<comment type="function">
    <text evidence="6">Catalyzes the reduction of dTDP-6-deoxy-L-lyxo-4-hexulose to yield dTDP-L-rhamnose.</text>
</comment>
<evidence type="ECO:0000259" key="7">
    <source>
        <dbReference type="Pfam" id="PF04321"/>
    </source>
</evidence>
<comment type="similarity">
    <text evidence="2 6">Belongs to the dTDP-4-dehydrorhamnose reductase family.</text>
</comment>
<dbReference type="Proteomes" id="UP001165089">
    <property type="component" value="Unassembled WGS sequence"/>
</dbReference>
<organism evidence="8 9">
    <name type="scientific">Geothrix rubra</name>
    <dbReference type="NCBI Taxonomy" id="2927977"/>
    <lineage>
        <taxon>Bacteria</taxon>
        <taxon>Pseudomonadati</taxon>
        <taxon>Acidobacteriota</taxon>
        <taxon>Holophagae</taxon>
        <taxon>Holophagales</taxon>
        <taxon>Holophagaceae</taxon>
        <taxon>Geothrix</taxon>
    </lineage>
</organism>
<reference evidence="8 9" key="1">
    <citation type="journal article" date="2023" name="Antonie Van Leeuwenhoek">
        <title>Mesoterricola silvestris gen. nov., sp. nov., Mesoterricola sediminis sp. nov., Geothrix oryzae sp. nov., Geothrix edaphica sp. nov., Geothrix rubra sp. nov., and Geothrix limicola sp. nov., six novel members of Acidobacteriota isolated from soils.</title>
        <authorList>
            <person name="Itoh H."/>
            <person name="Sugisawa Y."/>
            <person name="Mise K."/>
            <person name="Xu Z."/>
            <person name="Kuniyasu M."/>
            <person name="Ushijima N."/>
            <person name="Kawano K."/>
            <person name="Kobayashi E."/>
            <person name="Shiratori Y."/>
            <person name="Masuda Y."/>
            <person name="Senoo K."/>
        </authorList>
    </citation>
    <scope>NUCLEOTIDE SEQUENCE [LARGE SCALE GENOMIC DNA]</scope>
    <source>
        <strain evidence="8 9">Red803</strain>
    </source>
</reference>
<feature type="domain" description="RmlD-like substrate binding" evidence="7">
    <location>
        <begin position="1"/>
        <end position="275"/>
    </location>
</feature>
<sequence>MKALVTGASGQLALAIRRTWTAHELVLPEESILDLSREEAIREVVASVHPEVVLNCGAFTQVDRCESEAELAQLINATAVGWLAEACEAQKALLVQVSTDYVFDGTGTRPYREDDATNPVSVYGRTKLEGERQAARCSRHLIARTSWLYDAWGKNFLATMLNAAAQGRNLRVVDDQRGAPTTCRALARQLKVAAEEGWQGLVHTTCAGETTWHGFAKAIFEAKGIAANLSPCSTADYPTPAKRPAYSVLDGARRRSLGPDLMPHWHEALAEVLAHPELTGEA</sequence>
<comment type="pathway">
    <text evidence="1 6">Carbohydrate biosynthesis; dTDP-L-rhamnose biosynthesis.</text>
</comment>
<gene>
    <name evidence="8" type="primary">rmlD</name>
    <name evidence="8" type="ORF">GETHPA_21800</name>
</gene>
<keyword evidence="6" id="KW-0560">Oxidoreductase</keyword>
<protein>
    <recommendedName>
        <fullName evidence="4 6">dTDP-4-dehydrorhamnose reductase</fullName>
        <ecNumber evidence="3 6">1.1.1.133</ecNumber>
    </recommendedName>
</protein>
<dbReference type="EC" id="1.1.1.133" evidence="3 6"/>
<evidence type="ECO:0000256" key="1">
    <source>
        <dbReference type="ARBA" id="ARBA00004781"/>
    </source>
</evidence>
<evidence type="ECO:0000256" key="4">
    <source>
        <dbReference type="ARBA" id="ARBA00017099"/>
    </source>
</evidence>
<evidence type="ECO:0000256" key="2">
    <source>
        <dbReference type="ARBA" id="ARBA00010944"/>
    </source>
</evidence>